<proteinExistence type="predicted"/>
<protein>
    <submittedName>
        <fullName evidence="1">Uncharacterized protein</fullName>
    </submittedName>
</protein>
<dbReference type="EMBL" id="MZ612121">
    <property type="protein sequence ID" value="UEP19930.1"/>
    <property type="molecule type" value="Genomic_DNA"/>
</dbReference>
<name>A0A8K1YSR1_9CAUD</name>
<reference evidence="1" key="1">
    <citation type="submission" date="2021-07" db="EMBL/GenBank/DDBJ databases">
        <authorList>
            <person name="Bleriot I."/>
            <person name="Blasco L."/>
            <person name="Pacios O."/>
            <person name="Fernandez-Garcia L."/>
            <person name="Ambroa A."/>
            <person name="Lopez M."/>
            <person name="Ortiz-Cartagena C."/>
            <person name="Fernandez-Cuenca F."/>
            <person name="Oteo J."/>
            <person name="Pascual A."/>
            <person name="Martinez-Martinez L."/>
            <person name="Domingo-Calap P."/>
            <person name="Wood T.K."/>
            <person name="Tomas M."/>
        </authorList>
    </citation>
    <scope>NUCLEOTIDE SEQUENCE</scope>
</reference>
<accession>A0A8K1YSR1</accession>
<sequence>MKNNDRNRDSSGRFVSNPLRYGGFHVCKTCGENKECTPENYRLMNVGKKCESVSKECRKCQTAKGYKRHKKMMENKEFAEKRKKTAKSWRERNRLKVMLNNYISIDEKKGMTCTLTQSDLERITSMPCHYCGDTNRIGIDRINNKMPHTAENSLPCCVECNVARSDNFTTEEMMIIGAAIREVKRKRK</sequence>
<dbReference type="Gene3D" id="3.30.40.220">
    <property type="match status" value="1"/>
</dbReference>
<evidence type="ECO:0000313" key="1">
    <source>
        <dbReference type="EMBL" id="UEP19930.1"/>
    </source>
</evidence>
<organism evidence="1">
    <name type="scientific">Klebsiella phage vB_Kpn-VAC111</name>
    <dbReference type="NCBI Taxonomy" id="2886109"/>
    <lineage>
        <taxon>Viruses</taxon>
        <taxon>Duplodnaviria</taxon>
        <taxon>Heunggongvirae</taxon>
        <taxon>Uroviricota</taxon>
        <taxon>Caudoviricetes</taxon>
        <taxon>Drexlerviridae</taxon>
        <taxon>Webervirus</taxon>
    </lineage>
</organism>